<sequence length="156" mass="18812">MESPTKFNEDRPAEPEKEREEEHEEDEESSEERDRLLKAIANIRADTDRLRGQIQAEEAVYERVKGDTERLKEETERMNNEHTRRENAEMLETCKRASWFFLVTLSFNEWLVQVRPETREKVDEMNTWARGKLAEYEEKRMDIEAFERDLAREEDV</sequence>
<name>A0A6A6S7P1_9PLEO</name>
<dbReference type="Proteomes" id="UP000799753">
    <property type="component" value="Unassembled WGS sequence"/>
</dbReference>
<organism evidence="3 4">
    <name type="scientific">Massarina eburnea CBS 473.64</name>
    <dbReference type="NCBI Taxonomy" id="1395130"/>
    <lineage>
        <taxon>Eukaryota</taxon>
        <taxon>Fungi</taxon>
        <taxon>Dikarya</taxon>
        <taxon>Ascomycota</taxon>
        <taxon>Pezizomycotina</taxon>
        <taxon>Dothideomycetes</taxon>
        <taxon>Pleosporomycetidae</taxon>
        <taxon>Pleosporales</taxon>
        <taxon>Massarineae</taxon>
        <taxon>Massarinaceae</taxon>
        <taxon>Massarina</taxon>
    </lineage>
</organism>
<dbReference type="EMBL" id="MU006779">
    <property type="protein sequence ID" value="KAF2643759.1"/>
    <property type="molecule type" value="Genomic_DNA"/>
</dbReference>
<feature type="region of interest" description="Disordered" evidence="2">
    <location>
        <begin position="1"/>
        <end position="34"/>
    </location>
</feature>
<dbReference type="AlphaFoldDB" id="A0A6A6S7P1"/>
<keyword evidence="1" id="KW-0175">Coiled coil</keyword>
<feature type="compositionally biased region" description="Acidic residues" evidence="2">
    <location>
        <begin position="21"/>
        <end position="31"/>
    </location>
</feature>
<evidence type="ECO:0000256" key="2">
    <source>
        <dbReference type="SAM" id="MobiDB-lite"/>
    </source>
</evidence>
<feature type="compositionally biased region" description="Basic and acidic residues" evidence="2">
    <location>
        <begin position="7"/>
        <end position="20"/>
    </location>
</feature>
<gene>
    <name evidence="3" type="ORF">P280DRAFT_466496</name>
</gene>
<reference evidence="3" key="1">
    <citation type="journal article" date="2020" name="Stud. Mycol.">
        <title>101 Dothideomycetes genomes: a test case for predicting lifestyles and emergence of pathogens.</title>
        <authorList>
            <person name="Haridas S."/>
            <person name="Albert R."/>
            <person name="Binder M."/>
            <person name="Bloem J."/>
            <person name="Labutti K."/>
            <person name="Salamov A."/>
            <person name="Andreopoulos B."/>
            <person name="Baker S."/>
            <person name="Barry K."/>
            <person name="Bills G."/>
            <person name="Bluhm B."/>
            <person name="Cannon C."/>
            <person name="Castanera R."/>
            <person name="Culley D."/>
            <person name="Daum C."/>
            <person name="Ezra D."/>
            <person name="Gonzalez J."/>
            <person name="Henrissat B."/>
            <person name="Kuo A."/>
            <person name="Liang C."/>
            <person name="Lipzen A."/>
            <person name="Lutzoni F."/>
            <person name="Magnuson J."/>
            <person name="Mondo S."/>
            <person name="Nolan M."/>
            <person name="Ohm R."/>
            <person name="Pangilinan J."/>
            <person name="Park H.-J."/>
            <person name="Ramirez L."/>
            <person name="Alfaro M."/>
            <person name="Sun H."/>
            <person name="Tritt A."/>
            <person name="Yoshinaga Y."/>
            <person name="Zwiers L.-H."/>
            <person name="Turgeon B."/>
            <person name="Goodwin S."/>
            <person name="Spatafora J."/>
            <person name="Crous P."/>
            <person name="Grigoriev I."/>
        </authorList>
    </citation>
    <scope>NUCLEOTIDE SEQUENCE</scope>
    <source>
        <strain evidence="3">CBS 473.64</strain>
    </source>
</reference>
<protein>
    <submittedName>
        <fullName evidence="3">Uncharacterized protein</fullName>
    </submittedName>
</protein>
<accession>A0A6A6S7P1</accession>
<feature type="coiled-coil region" evidence="1">
    <location>
        <begin position="54"/>
        <end position="91"/>
    </location>
</feature>
<evidence type="ECO:0000313" key="4">
    <source>
        <dbReference type="Proteomes" id="UP000799753"/>
    </source>
</evidence>
<evidence type="ECO:0000313" key="3">
    <source>
        <dbReference type="EMBL" id="KAF2643759.1"/>
    </source>
</evidence>
<evidence type="ECO:0000256" key="1">
    <source>
        <dbReference type="SAM" id="Coils"/>
    </source>
</evidence>
<proteinExistence type="predicted"/>
<keyword evidence="4" id="KW-1185">Reference proteome</keyword>